<proteinExistence type="predicted"/>
<dbReference type="Proteomes" id="UP000246058">
    <property type="component" value="Chromosome"/>
</dbReference>
<feature type="domain" description="DUF6456" evidence="1">
    <location>
        <begin position="119"/>
        <end position="249"/>
    </location>
</feature>
<dbReference type="Pfam" id="PF20057">
    <property type="entry name" value="DUF6456"/>
    <property type="match status" value="1"/>
</dbReference>
<accession>A0A2U8W078</accession>
<sequence length="269" mass="28732">MTRAAERLLAALAQPGAYAFADPLDGAALIVRSGREGISLGGGRFPVAAGEQLLAQDLVRPELENRRHLVLGPAGRARLRREAAPEGSAFLAQHLDLVPEEEPAGANAAAPAAPRLRDASESPVAWMARRRGSDGRPLLEPAAFEAGERLRRDITVARMTPRLGVNWGAERVDGSGPRDPAAASDAVVAARQRVRGALDAVGGDLANLLIDLCGELKGLERIEAERRWPARSAKVVARIALGRLAEHYGLERAATGPDRARMRLWRESA</sequence>
<dbReference type="InterPro" id="IPR045599">
    <property type="entry name" value="DUF6456"/>
</dbReference>
<dbReference type="KEGG" id="meti:DK427_05340"/>
<evidence type="ECO:0000313" key="3">
    <source>
        <dbReference type="Proteomes" id="UP000246058"/>
    </source>
</evidence>
<dbReference type="OrthoDB" id="7476630at2"/>
<keyword evidence="3" id="KW-1185">Reference proteome</keyword>
<name>A0A2U8W078_9HYPH</name>
<dbReference type="AlphaFoldDB" id="A0A2U8W078"/>
<evidence type="ECO:0000259" key="1">
    <source>
        <dbReference type="Pfam" id="PF20057"/>
    </source>
</evidence>
<evidence type="ECO:0000313" key="2">
    <source>
        <dbReference type="EMBL" id="AWN38862.1"/>
    </source>
</evidence>
<gene>
    <name evidence="2" type="ORF">DK427_05340</name>
</gene>
<dbReference type="EMBL" id="CP029551">
    <property type="protein sequence ID" value="AWN38862.1"/>
    <property type="molecule type" value="Genomic_DNA"/>
</dbReference>
<protein>
    <submittedName>
        <fullName evidence="2">ATPase</fullName>
    </submittedName>
</protein>
<reference evidence="2 3" key="1">
    <citation type="submission" date="2018-05" db="EMBL/GenBank/DDBJ databases">
        <title>Complete Genome Sequence of Methylobacterium sp. 17Sr1-43.</title>
        <authorList>
            <person name="Srinivasan S."/>
        </authorList>
    </citation>
    <scope>NUCLEOTIDE SEQUENCE [LARGE SCALE GENOMIC DNA]</scope>
    <source>
        <strain evidence="2 3">17Sr1-43</strain>
    </source>
</reference>
<organism evidence="2 3">
    <name type="scientific">Methylobacterium radiodurans</name>
    <dbReference type="NCBI Taxonomy" id="2202828"/>
    <lineage>
        <taxon>Bacteria</taxon>
        <taxon>Pseudomonadati</taxon>
        <taxon>Pseudomonadota</taxon>
        <taxon>Alphaproteobacteria</taxon>
        <taxon>Hyphomicrobiales</taxon>
        <taxon>Methylobacteriaceae</taxon>
        <taxon>Methylobacterium</taxon>
    </lineage>
</organism>